<dbReference type="Proteomes" id="UP000190065">
    <property type="component" value="Unassembled WGS sequence"/>
</dbReference>
<sequence>MAKKRELKRSIDYVCSDLFAEAVAASLYGKKINQENLDALLRVILSVHNDFIRRISHPEPGLPAKVYYKVIINDFNTQVNEIVDHIQNL</sequence>
<evidence type="ECO:0000313" key="2">
    <source>
        <dbReference type="Proteomes" id="UP000190065"/>
    </source>
</evidence>
<accession>A0A1T4NPZ4</accession>
<reference evidence="1 2" key="1">
    <citation type="submission" date="2017-02" db="EMBL/GenBank/DDBJ databases">
        <authorList>
            <person name="Peterson S.W."/>
        </authorList>
    </citation>
    <scope>NUCLEOTIDE SEQUENCE [LARGE SCALE GENOMIC DNA]</scope>
    <source>
        <strain evidence="1 2">ATCC 43324</strain>
    </source>
</reference>
<dbReference type="RefSeq" id="WP_025070338.1">
    <property type="nucleotide sequence ID" value="NZ_FUXK01000011.1"/>
</dbReference>
<dbReference type="EMBL" id="FUXK01000011">
    <property type="protein sequence ID" value="SJZ81350.1"/>
    <property type="molecule type" value="Genomic_DNA"/>
</dbReference>
<name>A0A1T4NPZ4_9BACT</name>
<proteinExistence type="predicted"/>
<dbReference type="STRING" id="28136.SAMN02745202_01148"/>
<protein>
    <submittedName>
        <fullName evidence="1">Uncharacterized protein</fullName>
    </submittedName>
</protein>
<evidence type="ECO:0000313" key="1">
    <source>
        <dbReference type="EMBL" id="SJZ81350.1"/>
    </source>
</evidence>
<dbReference type="AlphaFoldDB" id="A0A1T4NPZ4"/>
<gene>
    <name evidence="1" type="ORF">SAMN02745202_01148</name>
</gene>
<organism evidence="1 2">
    <name type="scientific">Segatella oulorum</name>
    <dbReference type="NCBI Taxonomy" id="28136"/>
    <lineage>
        <taxon>Bacteria</taxon>
        <taxon>Pseudomonadati</taxon>
        <taxon>Bacteroidota</taxon>
        <taxon>Bacteroidia</taxon>
        <taxon>Bacteroidales</taxon>
        <taxon>Prevotellaceae</taxon>
        <taxon>Segatella</taxon>
    </lineage>
</organism>